<dbReference type="EMBL" id="CP121252">
    <property type="protein sequence ID" value="WFP15476.1"/>
    <property type="molecule type" value="Genomic_DNA"/>
</dbReference>
<protein>
    <submittedName>
        <fullName evidence="2">PAC2 family protein</fullName>
    </submittedName>
</protein>
<accession>A0ABY8H3E8</accession>
<dbReference type="SUPFAM" id="SSF159659">
    <property type="entry name" value="Cgl1923-like"/>
    <property type="match status" value="1"/>
</dbReference>
<dbReference type="InterPro" id="IPR038389">
    <property type="entry name" value="PSMG2_sf"/>
</dbReference>
<dbReference type="Pfam" id="PF09754">
    <property type="entry name" value="PAC2"/>
    <property type="match status" value="1"/>
</dbReference>
<organism evidence="2 3">
    <name type="scientific">Citricoccus muralis</name>
    <dbReference type="NCBI Taxonomy" id="169134"/>
    <lineage>
        <taxon>Bacteria</taxon>
        <taxon>Bacillati</taxon>
        <taxon>Actinomycetota</taxon>
        <taxon>Actinomycetes</taxon>
        <taxon>Micrococcales</taxon>
        <taxon>Micrococcaceae</taxon>
        <taxon>Citricoccus</taxon>
    </lineage>
</organism>
<dbReference type="Gene3D" id="1.10.287.100">
    <property type="match status" value="1"/>
</dbReference>
<dbReference type="Gene3D" id="3.40.50.10900">
    <property type="entry name" value="PAC-like subunit"/>
    <property type="match status" value="1"/>
</dbReference>
<dbReference type="InterPro" id="IPR019151">
    <property type="entry name" value="Proteasome_assmbl_chaperone_2"/>
</dbReference>
<feature type="region of interest" description="Disordered" evidence="1">
    <location>
        <begin position="308"/>
        <end position="357"/>
    </location>
</feature>
<proteinExistence type="predicted"/>
<dbReference type="Proteomes" id="UP001219037">
    <property type="component" value="Chromosome"/>
</dbReference>
<evidence type="ECO:0000256" key="1">
    <source>
        <dbReference type="SAM" id="MobiDB-lite"/>
    </source>
</evidence>
<feature type="compositionally biased region" description="Basic and acidic residues" evidence="1">
    <location>
        <begin position="327"/>
        <end position="340"/>
    </location>
</feature>
<reference evidence="2 3" key="1">
    <citation type="submission" date="2023-04" db="EMBL/GenBank/DDBJ databases">
        <title>Funneling lignin-derived compounds into biodiesel using alkali-halophilic Citricoccus sp. P2.</title>
        <authorList>
            <person name="Luo C.-B."/>
        </authorList>
    </citation>
    <scope>NUCLEOTIDE SEQUENCE [LARGE SCALE GENOMIC DNA]</scope>
    <source>
        <strain evidence="2 3">P2</strain>
    </source>
</reference>
<evidence type="ECO:0000313" key="3">
    <source>
        <dbReference type="Proteomes" id="UP001219037"/>
    </source>
</evidence>
<name>A0ABY8H3E8_9MICC</name>
<gene>
    <name evidence="2" type="ORF">P8192_08605</name>
</gene>
<sequence>MQDPRMLFRLQPEGRELLSAQVDGESPLRGLGMLAVFSGHLDAGNIARQVNDTLLERLDHQLLASFDADQLVDYRSRRPHITFDGQRFTDYRAPELQLHLVNDVLGKPFLLLSGQEPDYQWERFVSSVLFLVEELDVRLVTMLDAMPLPVPHTRPLGVTAHGSREELVAGLSTWSPQARMLSGVGQLLELRLEEASYDTSGYTIHVPHYLADATYPQAAVSALEYAGAALERMLPTDELREKGREIDLELDRQTESSGEIRAMVTGLEQNFDQHATKSGEVRSLLLNRDAQVPDAESLGAAVEEYLSSQPRHAQEHVQPRSIMPSRSQDHLNLDDTGSREEDADATDGTRPDSPSED</sequence>
<keyword evidence="3" id="KW-1185">Reference proteome</keyword>
<evidence type="ECO:0000313" key="2">
    <source>
        <dbReference type="EMBL" id="WFP15476.1"/>
    </source>
</evidence>
<dbReference type="RefSeq" id="WP_278156216.1">
    <property type="nucleotide sequence ID" value="NZ_CP121252.1"/>
</dbReference>